<feature type="region of interest" description="Disordered" evidence="1">
    <location>
        <begin position="1"/>
        <end position="20"/>
    </location>
</feature>
<dbReference type="OrthoDB" id="420201at2"/>
<proteinExistence type="predicted"/>
<protein>
    <submittedName>
        <fullName evidence="3">Virulence factor</fullName>
    </submittedName>
</protein>
<dbReference type="Pfam" id="PF13646">
    <property type="entry name" value="HEAT_2"/>
    <property type="match status" value="1"/>
</dbReference>
<dbReference type="InterPro" id="IPR014824">
    <property type="entry name" value="Nfu/NifU_N"/>
</dbReference>
<evidence type="ECO:0000313" key="4">
    <source>
        <dbReference type="Proteomes" id="UP000249522"/>
    </source>
</evidence>
<dbReference type="Proteomes" id="UP000249522">
    <property type="component" value="Unassembled WGS sequence"/>
</dbReference>
<dbReference type="PANTHER" id="PTHR12697:SF37">
    <property type="entry name" value="CONSERVED VIRULENCE FACTOR C"/>
    <property type="match status" value="1"/>
</dbReference>
<comment type="caution">
    <text evidence="3">The sequence shown here is derived from an EMBL/GenBank/DDBJ whole genome shotgun (WGS) entry which is preliminary data.</text>
</comment>
<dbReference type="InterPro" id="IPR016024">
    <property type="entry name" value="ARM-type_fold"/>
</dbReference>
<dbReference type="GO" id="GO:0016491">
    <property type="term" value="F:oxidoreductase activity"/>
    <property type="evidence" value="ECO:0007669"/>
    <property type="project" value="TreeGrafter"/>
</dbReference>
<dbReference type="PANTHER" id="PTHR12697">
    <property type="entry name" value="PBS LYASE HEAT-LIKE PROTEIN"/>
    <property type="match status" value="1"/>
</dbReference>
<dbReference type="InterPro" id="IPR036498">
    <property type="entry name" value="Nfu/NifU_N_sf"/>
</dbReference>
<dbReference type="InterPro" id="IPR004155">
    <property type="entry name" value="PBS_lyase_HEAT"/>
</dbReference>
<dbReference type="Gene3D" id="3.30.1370.70">
    <property type="entry name" value="Scaffold protein Nfu/NifU, N-terminal domain"/>
    <property type="match status" value="1"/>
</dbReference>
<name>A0A2W1LBJ4_9BACL</name>
<dbReference type="EMBL" id="QKRB01000044">
    <property type="protein sequence ID" value="PZD95500.1"/>
    <property type="molecule type" value="Genomic_DNA"/>
</dbReference>
<gene>
    <name evidence="3" type="ORF">DNH61_13285</name>
</gene>
<evidence type="ECO:0000256" key="1">
    <source>
        <dbReference type="SAM" id="MobiDB-lite"/>
    </source>
</evidence>
<dbReference type="InterPro" id="IPR025989">
    <property type="entry name" value="Virulence_F_dom"/>
</dbReference>
<dbReference type="Gene3D" id="1.25.10.10">
    <property type="entry name" value="Leucine-rich Repeat Variant"/>
    <property type="match status" value="1"/>
</dbReference>
<sequence length="391" mass="43436">MKLLSIEPTPSPNSMKLNVDEKWPSGRRATYSLEQRDEAPEFFRRLLAIEGVRSVFRTADFIALDRKPGADWQRILSDARGLFESGDEAGGEGGAQRADETNTRFGEAHVLVQTYRGIPIQIRVRMAEHESRLALPEPFGRAVREAAGATMIMERKLEEYGIRYGEPDEIAAEVAQELAAAYPEERLNGLVEAARLAARDENSETGTPAVPVRPRPLTAEELAEALRSPDWQTRYAALERTQPTPELLALIASALHDEKASIRRLAVVYLGDLRMPEALPYLFSALKDKTPSVRRTAGDTLSDLGDPSAVGPMIDSLRDPNKLVRWRAARFLYEAGDETALEALQEAAKDEEFEVRLQAQIALERIQRGEEAAGSVWQQMTASRSSSQTKP</sequence>
<reference evidence="3 4" key="1">
    <citation type="submission" date="2018-06" db="EMBL/GenBank/DDBJ databases">
        <title>Paenibacillus imtechensis sp. nov.</title>
        <authorList>
            <person name="Pinnaka A.K."/>
            <person name="Singh H."/>
            <person name="Kaur M."/>
        </authorList>
    </citation>
    <scope>NUCLEOTIDE SEQUENCE [LARGE SCALE GENOMIC DNA]</scope>
    <source>
        <strain evidence="3 4">SMB1</strain>
    </source>
</reference>
<organism evidence="3 4">
    <name type="scientific">Paenibacillus sambharensis</name>
    <dbReference type="NCBI Taxonomy" id="1803190"/>
    <lineage>
        <taxon>Bacteria</taxon>
        <taxon>Bacillati</taxon>
        <taxon>Bacillota</taxon>
        <taxon>Bacilli</taxon>
        <taxon>Bacillales</taxon>
        <taxon>Paenibacillaceae</taxon>
        <taxon>Paenibacillus</taxon>
    </lineage>
</organism>
<evidence type="ECO:0000313" key="3">
    <source>
        <dbReference type="EMBL" id="PZD95500.1"/>
    </source>
</evidence>
<dbReference type="SMART" id="SM00567">
    <property type="entry name" value="EZ_HEAT"/>
    <property type="match status" value="3"/>
</dbReference>
<dbReference type="Pfam" id="PF08712">
    <property type="entry name" value="Nfu_N"/>
    <property type="match status" value="1"/>
</dbReference>
<feature type="domain" description="Scaffold protein Nfu/NifU N-terminal" evidence="2">
    <location>
        <begin position="4"/>
        <end position="90"/>
    </location>
</feature>
<dbReference type="InterPro" id="IPR011989">
    <property type="entry name" value="ARM-like"/>
</dbReference>
<keyword evidence="4" id="KW-1185">Reference proteome</keyword>
<dbReference type="SUPFAM" id="SSF110836">
    <property type="entry name" value="Hypothetical protein SAV1430"/>
    <property type="match status" value="1"/>
</dbReference>
<dbReference type="AlphaFoldDB" id="A0A2W1LBJ4"/>
<accession>A0A2W1LBJ4</accession>
<dbReference type="SMART" id="SM00932">
    <property type="entry name" value="Nfu_N"/>
    <property type="match status" value="1"/>
</dbReference>
<dbReference type="Pfam" id="PF13769">
    <property type="entry name" value="Virulence_fact"/>
    <property type="match status" value="1"/>
</dbReference>
<dbReference type="SUPFAM" id="SSF48371">
    <property type="entry name" value="ARM repeat"/>
    <property type="match status" value="1"/>
</dbReference>
<dbReference type="RefSeq" id="WP_111147130.1">
    <property type="nucleotide sequence ID" value="NZ_QKRB01000044.1"/>
</dbReference>
<evidence type="ECO:0000259" key="2">
    <source>
        <dbReference type="SMART" id="SM00932"/>
    </source>
</evidence>